<sequence>MDLINNEVKSEDSILRGEVEIDSVNDDLNKLGHSDSYSSDTSSSVFHKNKATSYDFAECWDNKPISQQVIDNSIYNKDLRECFENNVEENLENEVNDNLEVGKGEVKDNAPIYDLNFELKNDLNSMENEIIEELNNNVEMMGLMENMVNNSKFTARTRFNYDLDDKFTLDPLLQKETFASDDNEDYIPDLEHSIDDYLLKTKRDDFDSKTDFEHEVNPEIQRERSLSNFSNCENVTEEFYKFELEKMSRIIKVLKEQLNLKDKEISKLEEKVQEYNEWKSELEPSKQASVIQCKAENDSVVALNFAKLQLQKKENETLTQRLKKMEEEHRMKDDELKSLRERIMENEFISNKFDRDLKSLEIDKQMLKSSIEGMEKTFRQREIQLKLNLDMEYQSQLSNVLKEKEELISLVTEKENEIENCKQLLKTAQVEFTQLLNSIAKLKEMLMKKNQEIEMYKKNVLKLETKLITNDKSSELRVSLENQSKMRERIRQLERKIEMINESFNVQSRLKEENLYLRAKVDHLEKGPTSEIISQSVLQLGNQILPLSLTSFKHN</sequence>
<keyword evidence="1" id="KW-0175">Coiled coil</keyword>
<dbReference type="AlphaFoldDB" id="A0A3B0MZS1"/>
<dbReference type="EMBL" id="UIVS01000002">
    <property type="protein sequence ID" value="SVP91285.1"/>
    <property type="molecule type" value="Genomic_DNA"/>
</dbReference>
<feature type="coiled-coil region" evidence="1">
    <location>
        <begin position="308"/>
        <end position="503"/>
    </location>
</feature>
<organism evidence="2">
    <name type="scientific">Theileria annulata</name>
    <dbReference type="NCBI Taxonomy" id="5874"/>
    <lineage>
        <taxon>Eukaryota</taxon>
        <taxon>Sar</taxon>
        <taxon>Alveolata</taxon>
        <taxon>Apicomplexa</taxon>
        <taxon>Aconoidasida</taxon>
        <taxon>Piroplasmida</taxon>
        <taxon>Theileriidae</taxon>
        <taxon>Theileria</taxon>
    </lineage>
</organism>
<evidence type="ECO:0000256" key="1">
    <source>
        <dbReference type="SAM" id="Coils"/>
    </source>
</evidence>
<protein>
    <submittedName>
        <fullName evidence="2">Uncharacterized protein</fullName>
    </submittedName>
</protein>
<feature type="coiled-coil region" evidence="1">
    <location>
        <begin position="244"/>
        <end position="281"/>
    </location>
</feature>
<gene>
    <name evidence="2" type="ORF">TAT_000147000</name>
    <name evidence="3" type="ORF">TAV_000147000</name>
</gene>
<reference evidence="2" key="1">
    <citation type="submission" date="2018-07" db="EMBL/GenBank/DDBJ databases">
        <authorList>
            <person name="Quirk P.G."/>
            <person name="Krulwich T.A."/>
        </authorList>
    </citation>
    <scope>NUCLEOTIDE SEQUENCE</scope>
    <source>
        <strain evidence="2">Anand</strain>
    </source>
</reference>
<dbReference type="EMBL" id="UIVT01000002">
    <property type="protein sequence ID" value="SVP90759.1"/>
    <property type="molecule type" value="Genomic_DNA"/>
</dbReference>
<accession>A0A3B0MZS1</accession>
<proteinExistence type="predicted"/>
<evidence type="ECO:0000313" key="2">
    <source>
        <dbReference type="EMBL" id="SVP90759.1"/>
    </source>
</evidence>
<name>A0A3B0MZS1_THEAN</name>
<evidence type="ECO:0000313" key="3">
    <source>
        <dbReference type="EMBL" id="SVP91285.1"/>
    </source>
</evidence>
<dbReference type="VEuPathDB" id="PiroplasmaDB:TA14620"/>